<comment type="caution">
    <text evidence="2">The sequence shown here is derived from an EMBL/GenBank/DDBJ whole genome shotgun (WGS) entry which is preliminary data.</text>
</comment>
<organism evidence="2 3">
    <name type="scientific">Melipona bicolor</name>
    <dbReference type="NCBI Taxonomy" id="60889"/>
    <lineage>
        <taxon>Eukaryota</taxon>
        <taxon>Metazoa</taxon>
        <taxon>Ecdysozoa</taxon>
        <taxon>Arthropoda</taxon>
        <taxon>Hexapoda</taxon>
        <taxon>Insecta</taxon>
        <taxon>Pterygota</taxon>
        <taxon>Neoptera</taxon>
        <taxon>Endopterygota</taxon>
        <taxon>Hymenoptera</taxon>
        <taxon>Apocrita</taxon>
        <taxon>Aculeata</taxon>
        <taxon>Apoidea</taxon>
        <taxon>Anthophila</taxon>
        <taxon>Apidae</taxon>
        <taxon>Melipona</taxon>
    </lineage>
</organism>
<sequence length="296" mass="34463">MSDSMDKTEVLTSKEMEEEEEEMKRELIDMKLYETWYTYKDMKQILGFINESKDMANMANDEKDVQKESMQSSGECTSEVMLKTDLEQELEIQEHNDASQSNLYKPNHTSPIHERMSDHDCGNSDLAAAIADSRNSIYRGKNFDSEDMFIRLQDNSNIRDSYSHSTNRYISLKSKNSLQDSDVINSAETKMDTYSECDQKLDQWQINPLDSCVSENDVPLQEPNRPVVQDRMPFRLCKDAQTPEMLEKLLPTLNVYLKQTAELWHSWHRTTDTKFQWGSPIQVGTSIQSISYRSYH</sequence>
<protein>
    <submittedName>
        <fullName evidence="2">Uncharacterized protein</fullName>
    </submittedName>
</protein>
<dbReference type="EMBL" id="JAHYIQ010000004">
    <property type="protein sequence ID" value="KAK1132981.1"/>
    <property type="molecule type" value="Genomic_DNA"/>
</dbReference>
<name>A0AA40G9J9_9HYME</name>
<proteinExistence type="predicted"/>
<evidence type="ECO:0000256" key="1">
    <source>
        <dbReference type="SAM" id="MobiDB-lite"/>
    </source>
</evidence>
<evidence type="ECO:0000313" key="3">
    <source>
        <dbReference type="Proteomes" id="UP001177670"/>
    </source>
</evidence>
<gene>
    <name evidence="2" type="ORF">K0M31_020507</name>
</gene>
<feature type="compositionally biased region" description="Polar residues" evidence="1">
    <location>
        <begin position="98"/>
        <end position="110"/>
    </location>
</feature>
<keyword evidence="3" id="KW-1185">Reference proteome</keyword>
<reference evidence="2" key="1">
    <citation type="submission" date="2021-10" db="EMBL/GenBank/DDBJ databases">
        <title>Melipona bicolor Genome sequencing and assembly.</title>
        <authorList>
            <person name="Araujo N.S."/>
            <person name="Arias M.C."/>
        </authorList>
    </citation>
    <scope>NUCLEOTIDE SEQUENCE</scope>
    <source>
        <strain evidence="2">USP_2M_L1-L4_2017</strain>
        <tissue evidence="2">Whole body</tissue>
    </source>
</reference>
<dbReference type="AlphaFoldDB" id="A0AA40G9J9"/>
<accession>A0AA40G9J9</accession>
<evidence type="ECO:0000313" key="2">
    <source>
        <dbReference type="EMBL" id="KAK1132981.1"/>
    </source>
</evidence>
<feature type="region of interest" description="Disordered" evidence="1">
    <location>
        <begin position="95"/>
        <end position="116"/>
    </location>
</feature>
<dbReference type="Proteomes" id="UP001177670">
    <property type="component" value="Unassembled WGS sequence"/>
</dbReference>